<dbReference type="AlphaFoldDB" id="A0A427V5D0"/>
<dbReference type="EMBL" id="RHXB01000003">
    <property type="protein sequence ID" value="RSE27969.1"/>
    <property type="molecule type" value="Genomic_DNA"/>
</dbReference>
<reference evidence="1 2" key="1">
    <citation type="submission" date="2018-10" db="EMBL/GenBank/DDBJ databases">
        <title>Transmission dynamics of multidrug resistant bacteria on intensive care unit surfaces.</title>
        <authorList>
            <person name="D'Souza A.W."/>
            <person name="Potter R.F."/>
            <person name="Wallace M."/>
            <person name="Shupe A."/>
            <person name="Patel S."/>
            <person name="Sun S."/>
            <person name="Gul D."/>
            <person name="Kwon J.H."/>
            <person name="Andleeb S."/>
            <person name="Burnham C.-A.D."/>
            <person name="Dantas G."/>
        </authorList>
    </citation>
    <scope>NUCLEOTIDE SEQUENCE [LARGE SCALE GENOMIC DNA]</scope>
    <source>
        <strain evidence="1 2">AS_373</strain>
    </source>
</reference>
<evidence type="ECO:0000313" key="1">
    <source>
        <dbReference type="EMBL" id="RSE27969.1"/>
    </source>
</evidence>
<dbReference type="Proteomes" id="UP000275331">
    <property type="component" value="Unassembled WGS sequence"/>
</dbReference>
<gene>
    <name evidence="1" type="ORF">EGT71_06175</name>
</gene>
<comment type="caution">
    <text evidence="1">The sequence shown here is derived from an EMBL/GenBank/DDBJ whole genome shotgun (WGS) entry which is preliminary data.</text>
</comment>
<dbReference type="OrthoDB" id="6577511at2"/>
<evidence type="ECO:0000313" key="2">
    <source>
        <dbReference type="Proteomes" id="UP000275331"/>
    </source>
</evidence>
<accession>A0A427V5D0</accession>
<protein>
    <submittedName>
        <fullName evidence="1">Uncharacterized protein</fullName>
    </submittedName>
</protein>
<dbReference type="RefSeq" id="WP_125292708.1">
    <property type="nucleotide sequence ID" value="NZ_CP100494.1"/>
</dbReference>
<proteinExistence type="predicted"/>
<sequence length="176" mass="18994">MANANSTTLARPEIVLPESDTHSAIPLLLSAPLGNSLDLFDLLDRCRHHADALLESDNHTERMALCGRLLAGLEVLRSVLQAPLPPHLIDRLTTDAATPGNYRCPLATDSETLREYCAALAQLLLQHQQTAQQQESVTGLLSELVSVLVTDLKAPRYVRTEAGLMMIGGEGGKGVH</sequence>
<dbReference type="GeneID" id="84663104"/>
<organism evidence="1 2">
    <name type="scientific">Atlantibacter subterraneus</name>
    <dbReference type="NCBI Taxonomy" id="255519"/>
    <lineage>
        <taxon>Bacteria</taxon>
        <taxon>Pseudomonadati</taxon>
        <taxon>Pseudomonadota</taxon>
        <taxon>Gammaproteobacteria</taxon>
        <taxon>Enterobacterales</taxon>
        <taxon>Enterobacteriaceae</taxon>
        <taxon>Atlantibacter</taxon>
    </lineage>
</organism>
<name>A0A427V5D0_9ENTR</name>